<evidence type="ECO:0000313" key="3">
    <source>
        <dbReference type="Proteomes" id="UP001189429"/>
    </source>
</evidence>
<reference evidence="2" key="1">
    <citation type="submission" date="2023-10" db="EMBL/GenBank/DDBJ databases">
        <authorList>
            <person name="Chen Y."/>
            <person name="Shah S."/>
            <person name="Dougan E. K."/>
            <person name="Thang M."/>
            <person name="Chan C."/>
        </authorList>
    </citation>
    <scope>NUCLEOTIDE SEQUENCE [LARGE SCALE GENOMIC DNA]</scope>
</reference>
<feature type="compositionally biased region" description="Polar residues" evidence="1">
    <location>
        <begin position="49"/>
        <end position="60"/>
    </location>
</feature>
<evidence type="ECO:0000256" key="1">
    <source>
        <dbReference type="SAM" id="MobiDB-lite"/>
    </source>
</evidence>
<proteinExistence type="predicted"/>
<dbReference type="EMBL" id="CAUYUJ010019493">
    <property type="protein sequence ID" value="CAK0891532.1"/>
    <property type="molecule type" value="Genomic_DNA"/>
</dbReference>
<organism evidence="2 3">
    <name type="scientific">Prorocentrum cordatum</name>
    <dbReference type="NCBI Taxonomy" id="2364126"/>
    <lineage>
        <taxon>Eukaryota</taxon>
        <taxon>Sar</taxon>
        <taxon>Alveolata</taxon>
        <taxon>Dinophyceae</taxon>
        <taxon>Prorocentrales</taxon>
        <taxon>Prorocentraceae</taxon>
        <taxon>Prorocentrum</taxon>
    </lineage>
</organism>
<feature type="region of interest" description="Disordered" evidence="1">
    <location>
        <begin position="41"/>
        <end position="82"/>
    </location>
</feature>
<gene>
    <name evidence="2" type="ORF">PCOR1329_LOCUS71465</name>
</gene>
<sequence length="130" mass="14242">MAFLKGWAHPALVPAALAERLKRPAMTKTIRWSPCRAPPLRRRCRGRNSSKPLNGATASESRPCLREAPSSGPRPASARTLCSSRPPAAMWTSWQCSWGAARALMCGTPTAAMPLDLDAKQMMSHFDRLQ</sequence>
<name>A0ABN9WXF0_9DINO</name>
<feature type="non-terminal residue" evidence="2">
    <location>
        <position position="130"/>
    </location>
</feature>
<dbReference type="Proteomes" id="UP001189429">
    <property type="component" value="Unassembled WGS sequence"/>
</dbReference>
<keyword evidence="3" id="KW-1185">Reference proteome</keyword>
<comment type="caution">
    <text evidence="2">The sequence shown here is derived from an EMBL/GenBank/DDBJ whole genome shotgun (WGS) entry which is preliminary data.</text>
</comment>
<protein>
    <submittedName>
        <fullName evidence="2">Uncharacterized protein</fullName>
    </submittedName>
</protein>
<evidence type="ECO:0000313" key="2">
    <source>
        <dbReference type="EMBL" id="CAK0891532.1"/>
    </source>
</evidence>
<accession>A0ABN9WXF0</accession>